<evidence type="ECO:0000256" key="3">
    <source>
        <dbReference type="ARBA" id="ARBA00022729"/>
    </source>
</evidence>
<comment type="caution">
    <text evidence="8">The sequence shown here is derived from an EMBL/GenBank/DDBJ whole genome shotgun (WGS) entry which is preliminary data.</text>
</comment>
<sequence>MADFQYYQFFNDKTGQMFTTDVLDDISHLKYRYYSYTFIIITCVIVLALFMSIVIGGFVYKNRWKLRYLMYRTRNTFFGHRNSAYYTVIQNYQFDAFISYEEDNTRFILDDVIPRLETENVSLCLHQRDFLPGNEISDNIIHAIQSSRKTVVILSNAFLKSKWCMYEFNMGRMESIYSRGEEISLVIVMLETVPNSAMPLEMVRWIQDNNYIEYTTDHEGNALFEDKQTCDNIVNRTC</sequence>
<evidence type="ECO:0000256" key="6">
    <source>
        <dbReference type="SAM" id="Phobius"/>
    </source>
</evidence>
<protein>
    <recommendedName>
        <fullName evidence="7">TIR domain-containing protein</fullName>
    </recommendedName>
</protein>
<keyword evidence="5 6" id="KW-0472">Membrane</keyword>
<dbReference type="PANTHER" id="PTHR24365:SF541">
    <property type="entry name" value="PROTEIN TOLL-RELATED"/>
    <property type="match status" value="1"/>
</dbReference>
<proteinExistence type="predicted"/>
<reference evidence="8" key="1">
    <citation type="journal article" date="2019" name="bioRxiv">
        <title>The Genome of the Zebra Mussel, Dreissena polymorpha: A Resource for Invasive Species Research.</title>
        <authorList>
            <person name="McCartney M.A."/>
            <person name="Auch B."/>
            <person name="Kono T."/>
            <person name="Mallez S."/>
            <person name="Zhang Y."/>
            <person name="Obille A."/>
            <person name="Becker A."/>
            <person name="Abrahante J.E."/>
            <person name="Garbe J."/>
            <person name="Badalamenti J.P."/>
            <person name="Herman A."/>
            <person name="Mangelson H."/>
            <person name="Liachko I."/>
            <person name="Sullivan S."/>
            <person name="Sone E.D."/>
            <person name="Koren S."/>
            <person name="Silverstein K.A.T."/>
            <person name="Beckman K.B."/>
            <person name="Gohl D.M."/>
        </authorList>
    </citation>
    <scope>NUCLEOTIDE SEQUENCE</scope>
    <source>
        <strain evidence="8">Duluth1</strain>
        <tissue evidence="8">Whole animal</tissue>
    </source>
</reference>
<evidence type="ECO:0000256" key="1">
    <source>
        <dbReference type="ARBA" id="ARBA00004370"/>
    </source>
</evidence>
<keyword evidence="9" id="KW-1185">Reference proteome</keyword>
<dbReference type="PROSITE" id="PS50104">
    <property type="entry name" value="TIR"/>
    <property type="match status" value="1"/>
</dbReference>
<dbReference type="PANTHER" id="PTHR24365">
    <property type="entry name" value="TOLL-LIKE RECEPTOR"/>
    <property type="match status" value="1"/>
</dbReference>
<name>A0A9D4I7D5_DREPO</name>
<dbReference type="Gene3D" id="3.40.50.10140">
    <property type="entry name" value="Toll/interleukin-1 receptor homology (TIR) domain"/>
    <property type="match status" value="1"/>
</dbReference>
<keyword evidence="4 6" id="KW-1133">Transmembrane helix</keyword>
<dbReference type="GO" id="GO:0038023">
    <property type="term" value="F:signaling receptor activity"/>
    <property type="evidence" value="ECO:0007669"/>
    <property type="project" value="TreeGrafter"/>
</dbReference>
<evidence type="ECO:0000313" key="9">
    <source>
        <dbReference type="Proteomes" id="UP000828390"/>
    </source>
</evidence>
<dbReference type="PRINTS" id="PR01537">
    <property type="entry name" value="INTRLKN1R1F"/>
</dbReference>
<dbReference type="InterPro" id="IPR000157">
    <property type="entry name" value="TIR_dom"/>
</dbReference>
<dbReference type="GO" id="GO:0007165">
    <property type="term" value="P:signal transduction"/>
    <property type="evidence" value="ECO:0007669"/>
    <property type="project" value="InterPro"/>
</dbReference>
<evidence type="ECO:0000313" key="8">
    <source>
        <dbReference type="EMBL" id="KAH3752681.1"/>
    </source>
</evidence>
<reference evidence="8" key="2">
    <citation type="submission" date="2020-11" db="EMBL/GenBank/DDBJ databases">
        <authorList>
            <person name="McCartney M.A."/>
            <person name="Auch B."/>
            <person name="Kono T."/>
            <person name="Mallez S."/>
            <person name="Becker A."/>
            <person name="Gohl D.M."/>
            <person name="Silverstein K.A.T."/>
            <person name="Koren S."/>
            <person name="Bechman K.B."/>
            <person name="Herman A."/>
            <person name="Abrahante J.E."/>
            <person name="Garbe J."/>
        </authorList>
    </citation>
    <scope>NUCLEOTIDE SEQUENCE</scope>
    <source>
        <strain evidence="8">Duluth1</strain>
        <tissue evidence="8">Whole animal</tissue>
    </source>
</reference>
<dbReference type="SMART" id="SM00255">
    <property type="entry name" value="TIR"/>
    <property type="match status" value="1"/>
</dbReference>
<feature type="transmembrane region" description="Helical" evidence="6">
    <location>
        <begin position="33"/>
        <end position="60"/>
    </location>
</feature>
<dbReference type="InterPro" id="IPR035897">
    <property type="entry name" value="Toll_tir_struct_dom_sf"/>
</dbReference>
<organism evidence="8 9">
    <name type="scientific">Dreissena polymorpha</name>
    <name type="common">Zebra mussel</name>
    <name type="synonym">Mytilus polymorpha</name>
    <dbReference type="NCBI Taxonomy" id="45954"/>
    <lineage>
        <taxon>Eukaryota</taxon>
        <taxon>Metazoa</taxon>
        <taxon>Spiralia</taxon>
        <taxon>Lophotrochozoa</taxon>
        <taxon>Mollusca</taxon>
        <taxon>Bivalvia</taxon>
        <taxon>Autobranchia</taxon>
        <taxon>Heteroconchia</taxon>
        <taxon>Euheterodonta</taxon>
        <taxon>Imparidentia</taxon>
        <taxon>Neoheterodontei</taxon>
        <taxon>Myida</taxon>
        <taxon>Dreissenoidea</taxon>
        <taxon>Dreissenidae</taxon>
        <taxon>Dreissena</taxon>
    </lineage>
</organism>
<evidence type="ECO:0000256" key="4">
    <source>
        <dbReference type="ARBA" id="ARBA00022989"/>
    </source>
</evidence>
<evidence type="ECO:0000256" key="5">
    <source>
        <dbReference type="ARBA" id="ARBA00023136"/>
    </source>
</evidence>
<accession>A0A9D4I7D5</accession>
<dbReference type="OrthoDB" id="5966846at2759"/>
<dbReference type="Pfam" id="PF01582">
    <property type="entry name" value="TIR"/>
    <property type="match status" value="1"/>
</dbReference>
<keyword evidence="3" id="KW-0732">Signal</keyword>
<dbReference type="AlphaFoldDB" id="A0A9D4I7D5"/>
<gene>
    <name evidence="8" type="ORF">DPMN_187305</name>
</gene>
<keyword evidence="2 6" id="KW-0812">Transmembrane</keyword>
<evidence type="ECO:0000256" key="2">
    <source>
        <dbReference type="ARBA" id="ARBA00022692"/>
    </source>
</evidence>
<feature type="domain" description="TIR" evidence="7">
    <location>
        <begin position="92"/>
        <end position="223"/>
    </location>
</feature>
<dbReference type="GO" id="GO:0005886">
    <property type="term" value="C:plasma membrane"/>
    <property type="evidence" value="ECO:0007669"/>
    <property type="project" value="TreeGrafter"/>
</dbReference>
<dbReference type="Proteomes" id="UP000828390">
    <property type="component" value="Unassembled WGS sequence"/>
</dbReference>
<comment type="subcellular location">
    <subcellularLocation>
        <location evidence="1">Membrane</location>
    </subcellularLocation>
</comment>
<dbReference type="SUPFAM" id="SSF52200">
    <property type="entry name" value="Toll/Interleukin receptor TIR domain"/>
    <property type="match status" value="1"/>
</dbReference>
<evidence type="ECO:0000259" key="7">
    <source>
        <dbReference type="PROSITE" id="PS50104"/>
    </source>
</evidence>
<dbReference type="EMBL" id="JAIWYP010000010">
    <property type="protein sequence ID" value="KAH3752681.1"/>
    <property type="molecule type" value="Genomic_DNA"/>
</dbReference>